<dbReference type="Gramene" id="GBG60356">
    <property type="protein sequence ID" value="GBG60356"/>
    <property type="gene ID" value="CBR_g4313"/>
</dbReference>
<comment type="caution">
    <text evidence="2">The sequence shown here is derived from an EMBL/GenBank/DDBJ whole genome shotgun (WGS) entry which is preliminary data.</text>
</comment>
<dbReference type="EMBL" id="BFEA01000010">
    <property type="protein sequence ID" value="GBG60356.1"/>
    <property type="molecule type" value="Genomic_DNA"/>
</dbReference>
<keyword evidence="3" id="KW-1185">Reference proteome</keyword>
<name>A0A388JRC2_CHABU</name>
<accession>A0A388JRC2</accession>
<feature type="region of interest" description="Disordered" evidence="1">
    <location>
        <begin position="295"/>
        <end position="348"/>
    </location>
</feature>
<gene>
    <name evidence="2" type="ORF">CBR_g4313</name>
</gene>
<feature type="region of interest" description="Disordered" evidence="1">
    <location>
        <begin position="45"/>
        <end position="99"/>
    </location>
</feature>
<feature type="compositionally biased region" description="Basic residues" evidence="1">
    <location>
        <begin position="212"/>
        <end position="229"/>
    </location>
</feature>
<sequence length="400" mass="42370">MERGPDAFDEVGGDMITSPMVSATPTIFRVGRPHEVDIGLTETTTRHRHDGHGGIAHRSLSDSFDSAEEGSTGGPVDTVERETRPPRRPSNSEHHPITAAAGVVAGVRATYTTDATQQPVVGSSSTALRGIATVLPTVAFYANGSSTGGRDEQGVWIVGSPSAPSMGTRSIGSVDGARHTVMAEFEDQHGSALPTKTSDVHATRAAKASLSRARKKASARKASRSSSHMRSRERGSGVVHLKDGEIAPDGDALDVGGRAATTADTVGKEGAGDAVAGQKRCGSVLIVHDDSTDVAAGETTDTDDAGDTDCVPKLWAADGDDGGGRRVRRRTRLGPHGQRPQGTPSATIPAPIHRRAQVQRLLRKMKHRVEWRRVEESRVLLSVVECHRVSFNKVECCRVE</sequence>
<evidence type="ECO:0000256" key="1">
    <source>
        <dbReference type="SAM" id="MobiDB-lite"/>
    </source>
</evidence>
<dbReference type="AlphaFoldDB" id="A0A388JRC2"/>
<proteinExistence type="predicted"/>
<dbReference type="Proteomes" id="UP000265515">
    <property type="component" value="Unassembled WGS sequence"/>
</dbReference>
<evidence type="ECO:0000313" key="3">
    <source>
        <dbReference type="Proteomes" id="UP000265515"/>
    </source>
</evidence>
<reference evidence="2 3" key="1">
    <citation type="journal article" date="2018" name="Cell">
        <title>The Chara Genome: Secondary Complexity and Implications for Plant Terrestrialization.</title>
        <authorList>
            <person name="Nishiyama T."/>
            <person name="Sakayama H."/>
            <person name="Vries J.D."/>
            <person name="Buschmann H."/>
            <person name="Saint-Marcoux D."/>
            <person name="Ullrich K.K."/>
            <person name="Haas F.B."/>
            <person name="Vanderstraeten L."/>
            <person name="Becker D."/>
            <person name="Lang D."/>
            <person name="Vosolsobe S."/>
            <person name="Rombauts S."/>
            <person name="Wilhelmsson P.K.I."/>
            <person name="Janitza P."/>
            <person name="Kern R."/>
            <person name="Heyl A."/>
            <person name="Rumpler F."/>
            <person name="Villalobos L.I.A.C."/>
            <person name="Clay J.M."/>
            <person name="Skokan R."/>
            <person name="Toyoda A."/>
            <person name="Suzuki Y."/>
            <person name="Kagoshima H."/>
            <person name="Schijlen E."/>
            <person name="Tajeshwar N."/>
            <person name="Catarino B."/>
            <person name="Hetherington A.J."/>
            <person name="Saltykova A."/>
            <person name="Bonnot C."/>
            <person name="Breuninger H."/>
            <person name="Symeonidi A."/>
            <person name="Radhakrishnan G.V."/>
            <person name="Van Nieuwerburgh F."/>
            <person name="Deforce D."/>
            <person name="Chang C."/>
            <person name="Karol K.G."/>
            <person name="Hedrich R."/>
            <person name="Ulvskov P."/>
            <person name="Glockner G."/>
            <person name="Delwiche C.F."/>
            <person name="Petrasek J."/>
            <person name="Van de Peer Y."/>
            <person name="Friml J."/>
            <person name="Beilby M."/>
            <person name="Dolan L."/>
            <person name="Kohara Y."/>
            <person name="Sugano S."/>
            <person name="Fujiyama A."/>
            <person name="Delaux P.-M."/>
            <person name="Quint M."/>
            <person name="TheiBen G."/>
            <person name="Hagemann M."/>
            <person name="Harholt J."/>
            <person name="Dunand C."/>
            <person name="Zachgo S."/>
            <person name="Langdale J."/>
            <person name="Maumus F."/>
            <person name="Straeten D.V.D."/>
            <person name="Gould S.B."/>
            <person name="Rensing S.A."/>
        </authorList>
    </citation>
    <scope>NUCLEOTIDE SEQUENCE [LARGE SCALE GENOMIC DNA]</scope>
    <source>
        <strain evidence="2 3">S276</strain>
    </source>
</reference>
<evidence type="ECO:0000313" key="2">
    <source>
        <dbReference type="EMBL" id="GBG60356.1"/>
    </source>
</evidence>
<organism evidence="2 3">
    <name type="scientific">Chara braunii</name>
    <name type="common">Braun's stonewort</name>
    <dbReference type="NCBI Taxonomy" id="69332"/>
    <lineage>
        <taxon>Eukaryota</taxon>
        <taxon>Viridiplantae</taxon>
        <taxon>Streptophyta</taxon>
        <taxon>Charophyceae</taxon>
        <taxon>Charales</taxon>
        <taxon>Characeae</taxon>
        <taxon>Chara</taxon>
    </lineage>
</organism>
<feature type="compositionally biased region" description="Basic and acidic residues" evidence="1">
    <location>
        <begin position="78"/>
        <end position="96"/>
    </location>
</feature>
<feature type="compositionally biased region" description="Basic and acidic residues" evidence="1">
    <location>
        <begin position="230"/>
        <end position="245"/>
    </location>
</feature>
<protein>
    <submittedName>
        <fullName evidence="2">Uncharacterized protein</fullName>
    </submittedName>
</protein>
<feature type="region of interest" description="Disordered" evidence="1">
    <location>
        <begin position="190"/>
        <end position="256"/>
    </location>
</feature>